<accession>A0A916SB98</accession>
<evidence type="ECO:0000259" key="1">
    <source>
        <dbReference type="PROSITE" id="PS51819"/>
    </source>
</evidence>
<dbReference type="PROSITE" id="PS51819">
    <property type="entry name" value="VOC"/>
    <property type="match status" value="1"/>
</dbReference>
<keyword evidence="3" id="KW-1185">Reference proteome</keyword>
<comment type="caution">
    <text evidence="2">The sequence shown here is derived from an EMBL/GenBank/DDBJ whole genome shotgun (WGS) entry which is preliminary data.</text>
</comment>
<keyword evidence="2" id="KW-0560">Oxidoreductase</keyword>
<organism evidence="2 3">
    <name type="scientific">Conyzicola nivalis</name>
    <dbReference type="NCBI Taxonomy" id="1477021"/>
    <lineage>
        <taxon>Bacteria</taxon>
        <taxon>Bacillati</taxon>
        <taxon>Actinomycetota</taxon>
        <taxon>Actinomycetes</taxon>
        <taxon>Micrococcales</taxon>
        <taxon>Microbacteriaceae</taxon>
        <taxon>Conyzicola</taxon>
    </lineage>
</organism>
<dbReference type="Proteomes" id="UP000606922">
    <property type="component" value="Unassembled WGS sequence"/>
</dbReference>
<feature type="domain" description="VOC" evidence="1">
    <location>
        <begin position="1"/>
        <end position="123"/>
    </location>
</feature>
<evidence type="ECO:0000313" key="2">
    <source>
        <dbReference type="EMBL" id="GGA89700.1"/>
    </source>
</evidence>
<dbReference type="GO" id="GO:0051213">
    <property type="term" value="F:dioxygenase activity"/>
    <property type="evidence" value="ECO:0007669"/>
    <property type="project" value="UniProtKB-KW"/>
</dbReference>
<gene>
    <name evidence="2" type="ORF">GCM10010979_00530</name>
</gene>
<proteinExistence type="predicted"/>
<dbReference type="Pfam" id="PF22677">
    <property type="entry name" value="Ble-like_N"/>
    <property type="match status" value="1"/>
</dbReference>
<dbReference type="PANTHER" id="PTHR36503:SF2">
    <property type="entry name" value="BLR2408 PROTEIN"/>
    <property type="match status" value="1"/>
</dbReference>
<dbReference type="InterPro" id="IPR029068">
    <property type="entry name" value="Glyas_Bleomycin-R_OHBP_Dase"/>
</dbReference>
<keyword evidence="2" id="KW-0223">Dioxygenase</keyword>
<sequence>MFVNLPVKDLQRSVAFFGGLGFEFNPVFTDENATAMIVNDQAIVMLLVEEYYATFTPKSIADATQVSEVLVGVSADSREEVDTLVANAVAAGAGEVGEPVDMGEMYQRAFHDLDGHKWEIIWMDPGFTG</sequence>
<dbReference type="EMBL" id="BMGB01000001">
    <property type="protein sequence ID" value="GGA89700.1"/>
    <property type="molecule type" value="Genomic_DNA"/>
</dbReference>
<reference evidence="2" key="1">
    <citation type="journal article" date="2014" name="Int. J. Syst. Evol. Microbiol.">
        <title>Complete genome sequence of Corynebacterium casei LMG S-19264T (=DSM 44701T), isolated from a smear-ripened cheese.</title>
        <authorList>
            <consortium name="US DOE Joint Genome Institute (JGI-PGF)"/>
            <person name="Walter F."/>
            <person name="Albersmeier A."/>
            <person name="Kalinowski J."/>
            <person name="Ruckert C."/>
        </authorList>
    </citation>
    <scope>NUCLEOTIDE SEQUENCE</scope>
    <source>
        <strain evidence="2">CGMCC 1.12813</strain>
    </source>
</reference>
<dbReference type="PANTHER" id="PTHR36503">
    <property type="entry name" value="BLR2520 PROTEIN"/>
    <property type="match status" value="1"/>
</dbReference>
<name>A0A916SB98_9MICO</name>
<evidence type="ECO:0000313" key="3">
    <source>
        <dbReference type="Proteomes" id="UP000606922"/>
    </source>
</evidence>
<dbReference type="InterPro" id="IPR037523">
    <property type="entry name" value="VOC_core"/>
</dbReference>
<reference evidence="2" key="2">
    <citation type="submission" date="2020-09" db="EMBL/GenBank/DDBJ databases">
        <authorList>
            <person name="Sun Q."/>
            <person name="Zhou Y."/>
        </authorList>
    </citation>
    <scope>NUCLEOTIDE SEQUENCE</scope>
    <source>
        <strain evidence="2">CGMCC 1.12813</strain>
    </source>
</reference>
<dbReference type="InterPro" id="IPR053863">
    <property type="entry name" value="Glyoxy/Ble-like_N"/>
</dbReference>
<dbReference type="SUPFAM" id="SSF54593">
    <property type="entry name" value="Glyoxalase/Bleomycin resistance protein/Dihydroxybiphenyl dioxygenase"/>
    <property type="match status" value="1"/>
</dbReference>
<protein>
    <submittedName>
        <fullName evidence="2">Extradiol dioxygenase</fullName>
    </submittedName>
</protein>
<dbReference type="AlphaFoldDB" id="A0A916SB98"/>
<dbReference type="Gene3D" id="3.10.180.10">
    <property type="entry name" value="2,3-Dihydroxybiphenyl 1,2-Dioxygenase, domain 1"/>
    <property type="match status" value="1"/>
</dbReference>